<proteinExistence type="predicted"/>
<keyword evidence="1" id="KW-0812">Transmembrane</keyword>
<dbReference type="PANTHER" id="PTHR32251">
    <property type="entry name" value="3-OXO-5-ALPHA-STEROID 4-DEHYDROGENASE"/>
    <property type="match status" value="1"/>
</dbReference>
<dbReference type="InterPro" id="IPR010721">
    <property type="entry name" value="UstE-like"/>
</dbReference>
<dbReference type="PANTHER" id="PTHR32251:SF33">
    <property type="entry name" value="STEROID 5-ALPHA REDUCTASE C-TERMINAL DOMAIN-CONTAINING PROTEIN"/>
    <property type="match status" value="1"/>
</dbReference>
<evidence type="ECO:0000313" key="2">
    <source>
        <dbReference type="EMBL" id="CDW86579.1"/>
    </source>
</evidence>
<feature type="transmembrane region" description="Helical" evidence="1">
    <location>
        <begin position="48"/>
        <end position="67"/>
    </location>
</feature>
<feature type="transmembrane region" description="Helical" evidence="1">
    <location>
        <begin position="253"/>
        <end position="273"/>
    </location>
</feature>
<dbReference type="Gene3D" id="1.20.120.1630">
    <property type="match status" value="1"/>
</dbReference>
<dbReference type="AlphaFoldDB" id="A0A078AWP1"/>
<dbReference type="EMBL" id="CCKQ01014792">
    <property type="protein sequence ID" value="CDW86579.1"/>
    <property type="molecule type" value="Genomic_DNA"/>
</dbReference>
<name>A0A078AWP1_STYLE</name>
<evidence type="ECO:0000313" key="3">
    <source>
        <dbReference type="Proteomes" id="UP000039865"/>
    </source>
</evidence>
<keyword evidence="1" id="KW-1133">Transmembrane helix</keyword>
<dbReference type="Proteomes" id="UP000039865">
    <property type="component" value="Unassembled WGS sequence"/>
</dbReference>
<sequence length="286" mass="33727">MNKKVSQAHEQNQTSTQDIHILQWLMDHLMFEIGPGPKVMKLSYLVNFQKAGMCFYVLSLMFCFNNFSEAMWSYLLLHGSYGAFWILKDLIFPDPVFQKKATVFGLFTSFALVLGHYFVPAYMLASGRADNNLTFERIWVSYLIYVIGIILMLLSDSQKYHTLRFKKGLISDGMFKYTRNPNYFDEILVYGSFINLVNEKISYICVMQVWFLIFSLRMYLKDLSLRRKEGWEEYSQRSWLLVPKINGRVFDSLIFYSALLFSIYYCYFNGGFVKTAIDLRRILIKH</sequence>
<reference evidence="2 3" key="1">
    <citation type="submission" date="2014-06" db="EMBL/GenBank/DDBJ databases">
        <authorList>
            <person name="Swart Estienne"/>
        </authorList>
    </citation>
    <scope>NUCLEOTIDE SEQUENCE [LARGE SCALE GENOMIC DNA]</scope>
    <source>
        <strain evidence="2 3">130c</strain>
    </source>
</reference>
<dbReference type="OMA" id="YWVAPYI"/>
<dbReference type="PROSITE" id="PS50244">
    <property type="entry name" value="S5A_REDUCTASE"/>
    <property type="match status" value="1"/>
</dbReference>
<accession>A0A078AWP1</accession>
<dbReference type="Pfam" id="PF06966">
    <property type="entry name" value="DUF1295"/>
    <property type="match status" value="1"/>
</dbReference>
<dbReference type="OrthoDB" id="67965at2759"/>
<dbReference type="InParanoid" id="A0A078AWP1"/>
<organism evidence="2 3">
    <name type="scientific">Stylonychia lemnae</name>
    <name type="common">Ciliate</name>
    <dbReference type="NCBI Taxonomy" id="5949"/>
    <lineage>
        <taxon>Eukaryota</taxon>
        <taxon>Sar</taxon>
        <taxon>Alveolata</taxon>
        <taxon>Ciliophora</taxon>
        <taxon>Intramacronucleata</taxon>
        <taxon>Spirotrichea</taxon>
        <taxon>Stichotrichia</taxon>
        <taxon>Sporadotrichida</taxon>
        <taxon>Oxytrichidae</taxon>
        <taxon>Stylonychinae</taxon>
        <taxon>Stylonychia</taxon>
    </lineage>
</organism>
<keyword evidence="3" id="KW-1185">Reference proteome</keyword>
<evidence type="ECO:0000256" key="1">
    <source>
        <dbReference type="SAM" id="Phobius"/>
    </source>
</evidence>
<feature type="transmembrane region" description="Helical" evidence="1">
    <location>
        <begin position="137"/>
        <end position="154"/>
    </location>
</feature>
<feature type="transmembrane region" description="Helical" evidence="1">
    <location>
        <begin position="103"/>
        <end position="125"/>
    </location>
</feature>
<gene>
    <name evidence="2" type="primary">Contig4709.g5030</name>
    <name evidence="2" type="ORF">STYLEM_15674</name>
</gene>
<keyword evidence="1" id="KW-0472">Membrane</keyword>
<protein>
    <submittedName>
        <fullName evidence="2">Duf1295 domain containing protein</fullName>
    </submittedName>
</protein>
<dbReference type="GO" id="GO:0016020">
    <property type="term" value="C:membrane"/>
    <property type="evidence" value="ECO:0007669"/>
    <property type="project" value="TreeGrafter"/>
</dbReference>